<proteinExistence type="predicted"/>
<feature type="compositionally biased region" description="Polar residues" evidence="1">
    <location>
        <begin position="1"/>
        <end position="10"/>
    </location>
</feature>
<accession>A0A1Q9CLX8</accession>
<evidence type="ECO:0000313" key="3">
    <source>
        <dbReference type="Proteomes" id="UP000186817"/>
    </source>
</evidence>
<dbReference type="Proteomes" id="UP000186817">
    <property type="component" value="Unassembled WGS sequence"/>
</dbReference>
<dbReference type="Gene3D" id="3.40.50.300">
    <property type="entry name" value="P-loop containing nucleotide triphosphate hydrolases"/>
    <property type="match status" value="1"/>
</dbReference>
<evidence type="ECO:0000313" key="2">
    <source>
        <dbReference type="EMBL" id="OLP83887.1"/>
    </source>
</evidence>
<feature type="compositionally biased region" description="Low complexity" evidence="1">
    <location>
        <begin position="13"/>
        <end position="24"/>
    </location>
</feature>
<dbReference type="Pfam" id="PF13671">
    <property type="entry name" value="AAA_33"/>
    <property type="match status" value="1"/>
</dbReference>
<evidence type="ECO:0000256" key="1">
    <source>
        <dbReference type="SAM" id="MobiDB-lite"/>
    </source>
</evidence>
<organism evidence="2 3">
    <name type="scientific">Symbiodinium microadriaticum</name>
    <name type="common">Dinoflagellate</name>
    <name type="synonym">Zooxanthella microadriatica</name>
    <dbReference type="NCBI Taxonomy" id="2951"/>
    <lineage>
        <taxon>Eukaryota</taxon>
        <taxon>Sar</taxon>
        <taxon>Alveolata</taxon>
        <taxon>Dinophyceae</taxon>
        <taxon>Suessiales</taxon>
        <taxon>Symbiodiniaceae</taxon>
        <taxon>Symbiodinium</taxon>
    </lineage>
</organism>
<comment type="caution">
    <text evidence="2">The sequence shown here is derived from an EMBL/GenBank/DDBJ whole genome shotgun (WGS) entry which is preliminary data.</text>
</comment>
<feature type="region of interest" description="Disordered" evidence="1">
    <location>
        <begin position="1"/>
        <end position="37"/>
    </location>
</feature>
<protein>
    <submittedName>
        <fullName evidence="2">Uncharacterized protein</fullName>
    </submittedName>
</protein>
<reference evidence="2 3" key="1">
    <citation type="submission" date="2016-02" db="EMBL/GenBank/DDBJ databases">
        <title>Genome analysis of coral dinoflagellate symbionts highlights evolutionary adaptations to a symbiotic lifestyle.</title>
        <authorList>
            <person name="Aranda M."/>
            <person name="Li Y."/>
            <person name="Liew Y.J."/>
            <person name="Baumgarten S."/>
            <person name="Simakov O."/>
            <person name="Wilson M."/>
            <person name="Piel J."/>
            <person name="Ashoor H."/>
            <person name="Bougouffa S."/>
            <person name="Bajic V.B."/>
            <person name="Ryu T."/>
            <person name="Ravasi T."/>
            <person name="Bayer T."/>
            <person name="Micklem G."/>
            <person name="Kim H."/>
            <person name="Bhak J."/>
            <person name="Lajeunesse T.C."/>
            <person name="Voolstra C.R."/>
        </authorList>
    </citation>
    <scope>NUCLEOTIDE SEQUENCE [LARGE SCALE GENOMIC DNA]</scope>
    <source>
        <strain evidence="2 3">CCMP2467</strain>
    </source>
</reference>
<dbReference type="OMA" id="RSQCVDV"/>
<name>A0A1Q9CLX8_SYMMI</name>
<dbReference type="EMBL" id="LSRX01001085">
    <property type="protein sequence ID" value="OLP83887.1"/>
    <property type="molecule type" value="Genomic_DNA"/>
</dbReference>
<keyword evidence="3" id="KW-1185">Reference proteome</keyword>
<sequence>MLVTQRSCSSCVLGPLGPGASPPSTRQPPAPPRRSRGLGLVQGTVLGVSGLCFRRRGTGMGKRSAGAASLDAVECQVQEEDTLPHYFPRTIDTSEADDSISDDVVSGDATADICELIGFDMGESLDRELGKPFNEEELKEAYANSGYFDAKPSQKPSAMWLIGPSACGKSTLAPQAAKWVGMDQEGYVTVDGEAFRDAHGGYKKAILKGRQHGCVWWGAYLGIRENINEEKQELLEAAMKDRKNLLIPSTCLRRSQCVDVTESLRGAGYDIHIIGVFGDKDTIVERGRKRAADQGKRYDPREFELALMMFAPMLRLCTGMWRMVCTTGQKDWNDLQVSCGGEGPLLEDGIEQVCTDVFEIYREDASQGA</sequence>
<dbReference type="SUPFAM" id="SSF52540">
    <property type="entry name" value="P-loop containing nucleoside triphosphate hydrolases"/>
    <property type="match status" value="1"/>
</dbReference>
<dbReference type="AlphaFoldDB" id="A0A1Q9CLX8"/>
<dbReference type="OrthoDB" id="417640at2759"/>
<dbReference type="InterPro" id="IPR027417">
    <property type="entry name" value="P-loop_NTPase"/>
</dbReference>
<gene>
    <name evidence="2" type="ORF">AK812_SmicGene35308</name>
</gene>